<dbReference type="GeneID" id="7826801"/>
<feature type="transmembrane region" description="Helical" evidence="2">
    <location>
        <begin position="20"/>
        <end position="45"/>
    </location>
</feature>
<feature type="transmembrane region" description="Helical" evidence="2">
    <location>
        <begin position="100"/>
        <end position="122"/>
    </location>
</feature>
<dbReference type="OrthoDB" id="325468at2759"/>
<dbReference type="eggNOG" id="KOG1543">
    <property type="taxonomic scope" value="Eukaryota"/>
</dbReference>
<keyword evidence="3" id="KW-0645">Protease</keyword>
<evidence type="ECO:0000313" key="4">
    <source>
        <dbReference type="Proteomes" id="UP000009168"/>
    </source>
</evidence>
<dbReference type="STRING" id="312017.Q22NW9"/>
<dbReference type="EMBL" id="GG662856">
    <property type="protein sequence ID" value="EAR87042.2"/>
    <property type="molecule type" value="Genomic_DNA"/>
</dbReference>
<keyword evidence="2" id="KW-1133">Transmembrane helix</keyword>
<organism evidence="3 4">
    <name type="scientific">Tetrahymena thermophila (strain SB210)</name>
    <dbReference type="NCBI Taxonomy" id="312017"/>
    <lineage>
        <taxon>Eukaryota</taxon>
        <taxon>Sar</taxon>
        <taxon>Alveolata</taxon>
        <taxon>Ciliophora</taxon>
        <taxon>Intramacronucleata</taxon>
        <taxon>Oligohymenophorea</taxon>
        <taxon>Hymenostomatida</taxon>
        <taxon>Tetrahymenina</taxon>
        <taxon>Tetrahymenidae</taxon>
        <taxon>Tetrahymena</taxon>
    </lineage>
</organism>
<keyword evidence="4" id="KW-1185">Reference proteome</keyword>
<dbReference type="Proteomes" id="UP000009168">
    <property type="component" value="Unassembled WGS sequence"/>
</dbReference>
<reference evidence="4" key="1">
    <citation type="journal article" date="2006" name="PLoS Biol.">
        <title>Macronuclear genome sequence of the ciliate Tetrahymena thermophila, a model eukaryote.</title>
        <authorList>
            <person name="Eisen J.A."/>
            <person name="Coyne R.S."/>
            <person name="Wu M."/>
            <person name="Wu D."/>
            <person name="Thiagarajan M."/>
            <person name="Wortman J.R."/>
            <person name="Badger J.H."/>
            <person name="Ren Q."/>
            <person name="Amedeo P."/>
            <person name="Jones K.M."/>
            <person name="Tallon L.J."/>
            <person name="Delcher A.L."/>
            <person name="Salzberg S.L."/>
            <person name="Silva J.C."/>
            <person name="Haas B.J."/>
            <person name="Majoros W.H."/>
            <person name="Farzad M."/>
            <person name="Carlton J.M."/>
            <person name="Smith R.K. Jr."/>
            <person name="Garg J."/>
            <person name="Pearlman R.E."/>
            <person name="Karrer K.M."/>
            <person name="Sun L."/>
            <person name="Manning G."/>
            <person name="Elde N.C."/>
            <person name="Turkewitz A.P."/>
            <person name="Asai D.J."/>
            <person name="Wilkes D.E."/>
            <person name="Wang Y."/>
            <person name="Cai H."/>
            <person name="Collins K."/>
            <person name="Stewart B.A."/>
            <person name="Lee S.R."/>
            <person name="Wilamowska K."/>
            <person name="Weinberg Z."/>
            <person name="Ruzzo W.L."/>
            <person name="Wloga D."/>
            <person name="Gaertig J."/>
            <person name="Frankel J."/>
            <person name="Tsao C.-C."/>
            <person name="Gorovsky M.A."/>
            <person name="Keeling P.J."/>
            <person name="Waller R.F."/>
            <person name="Patron N.J."/>
            <person name="Cherry J.M."/>
            <person name="Stover N.A."/>
            <person name="Krieger C.J."/>
            <person name="del Toro C."/>
            <person name="Ryder H.F."/>
            <person name="Williamson S.C."/>
            <person name="Barbeau R.A."/>
            <person name="Hamilton E.P."/>
            <person name="Orias E."/>
        </authorList>
    </citation>
    <scope>NUCLEOTIDE SEQUENCE [LARGE SCALE GENOMIC DNA]</scope>
    <source>
        <strain evidence="4">SB210</strain>
    </source>
</reference>
<dbReference type="InParanoid" id="Q22NW9"/>
<gene>
    <name evidence="3" type="ORF">TTHERM_00418260</name>
</gene>
<feature type="transmembrane region" description="Helical" evidence="2">
    <location>
        <begin position="129"/>
        <end position="148"/>
    </location>
</feature>
<evidence type="ECO:0000256" key="1">
    <source>
        <dbReference type="SAM" id="Coils"/>
    </source>
</evidence>
<dbReference type="AlphaFoldDB" id="Q22NW9"/>
<feature type="transmembrane region" description="Helical" evidence="2">
    <location>
        <begin position="188"/>
        <end position="210"/>
    </location>
</feature>
<keyword evidence="3" id="KW-0378">Hydrolase</keyword>
<keyword evidence="2" id="KW-0472">Membrane</keyword>
<proteinExistence type="predicted"/>
<feature type="transmembrane region" description="Helical" evidence="2">
    <location>
        <begin position="327"/>
        <end position="345"/>
    </location>
</feature>
<name>Q22NW9_TETTS</name>
<protein>
    <submittedName>
        <fullName evidence="3">Papain family cysteine protease</fullName>
    </submittedName>
</protein>
<accession>Q22NW9</accession>
<feature type="transmembrane region" description="Helical" evidence="2">
    <location>
        <begin position="383"/>
        <end position="407"/>
    </location>
</feature>
<dbReference type="KEGG" id="tet:TTHERM_00418260"/>
<dbReference type="RefSeq" id="XP_001007287.2">
    <property type="nucleotide sequence ID" value="XM_001007287.2"/>
</dbReference>
<keyword evidence="1" id="KW-0175">Coiled coil</keyword>
<evidence type="ECO:0000256" key="2">
    <source>
        <dbReference type="SAM" id="Phobius"/>
    </source>
</evidence>
<keyword evidence="2" id="KW-0812">Transmembrane</keyword>
<evidence type="ECO:0000313" key="3">
    <source>
        <dbReference type="EMBL" id="EAR87042.2"/>
    </source>
</evidence>
<feature type="transmembrane region" description="Helical" evidence="2">
    <location>
        <begin position="154"/>
        <end position="176"/>
    </location>
</feature>
<sequence length="508" mass="58861">MHGSSSTKTPIIKNVPKLYYLKFLLLALGYGFNGTTFTGIPFLFYRGKMNCIDANNNLYSCSTEQACANPYGFVEQTEYPQIGSIVSLLDLYCERRVLEAWIQTLGQFGKLIAYVILIFFPVKKQIKEYVIFGSFIIVGLVLMSLEYLQEIEMFFIAFFTWYLLFSVFYGLIYTHITDVYPYIISENGSAYINTSWPGIMIVFIAYSYFFGTWENILIQFTGIPLFLIGVSSFALKFYMERNSEYINFAEQVQEEQKQLQSQQEIPVEINQSTMEKLKENYQDVKNNKQLRDNLMIWSLGWTCNGLCYFGCYFQLNTLQGNLYLNNLMSTLFEVLASVMAVIIVMRMNLKNVIVTTYFIIGFSFTSCIFVSNDFSQNPSFSSLIINLSPVVIAKVSYEIMWTVLIKYQNTVFATKYHQIQFSFSNMVAMIACNAIPFYKYFMEQLNLSPFIGYGLFCLAASYFSTQFIEIQSGSQQEPLKEPLKKEEFQNIELDEIYEMDQKLSKIQI</sequence>
<feature type="coiled-coil region" evidence="1">
    <location>
        <begin position="267"/>
        <end position="294"/>
    </location>
</feature>
<dbReference type="GO" id="GO:0006508">
    <property type="term" value="P:proteolysis"/>
    <property type="evidence" value="ECO:0007669"/>
    <property type="project" value="UniProtKB-KW"/>
</dbReference>
<feature type="transmembrane region" description="Helical" evidence="2">
    <location>
        <begin position="294"/>
        <end position="315"/>
    </location>
</feature>
<feature type="transmembrane region" description="Helical" evidence="2">
    <location>
        <begin position="352"/>
        <end position="371"/>
    </location>
</feature>
<dbReference type="InterPro" id="IPR036259">
    <property type="entry name" value="MFS_trans_sf"/>
</dbReference>
<feature type="transmembrane region" description="Helical" evidence="2">
    <location>
        <begin position="216"/>
        <end position="238"/>
    </location>
</feature>
<dbReference type="GO" id="GO:0008233">
    <property type="term" value="F:peptidase activity"/>
    <property type="evidence" value="ECO:0007669"/>
    <property type="project" value="UniProtKB-KW"/>
</dbReference>
<dbReference type="SUPFAM" id="SSF103473">
    <property type="entry name" value="MFS general substrate transporter"/>
    <property type="match status" value="1"/>
</dbReference>
<dbReference type="HOGENOM" id="CLU_323536_0_0_1"/>